<dbReference type="EMBL" id="BAAAPL010000001">
    <property type="protein sequence ID" value="GAA1697450.1"/>
    <property type="molecule type" value="Genomic_DNA"/>
</dbReference>
<dbReference type="InterPro" id="IPR019302">
    <property type="entry name" value="CAP12/PCTIR_TIR_dom"/>
</dbReference>
<gene>
    <name evidence="2" type="ORF">GCM10009808_13650</name>
</gene>
<reference evidence="3" key="1">
    <citation type="journal article" date="2019" name="Int. J. Syst. Evol. Microbiol.">
        <title>The Global Catalogue of Microorganisms (GCM) 10K type strain sequencing project: providing services to taxonomists for standard genome sequencing and annotation.</title>
        <authorList>
            <consortium name="The Broad Institute Genomics Platform"/>
            <consortium name="The Broad Institute Genome Sequencing Center for Infectious Disease"/>
            <person name="Wu L."/>
            <person name="Ma J."/>
        </authorList>
    </citation>
    <scope>NUCLEOTIDE SEQUENCE [LARGE SCALE GENOMIC DNA]</scope>
    <source>
        <strain evidence="3">JCM 15577</strain>
    </source>
</reference>
<protein>
    <recommendedName>
        <fullName evidence="1">CD-NTase-associated protein 12/Pycsar effector protein TIR domain-containing protein</fullName>
    </recommendedName>
</protein>
<feature type="domain" description="CD-NTase-associated protein 12/Pycsar effector protein TIR" evidence="1">
    <location>
        <begin position="5"/>
        <end position="123"/>
    </location>
</feature>
<dbReference type="RefSeq" id="WP_344070715.1">
    <property type="nucleotide sequence ID" value="NZ_BAAAPL010000001.1"/>
</dbReference>
<evidence type="ECO:0000259" key="1">
    <source>
        <dbReference type="Pfam" id="PF10137"/>
    </source>
</evidence>
<organism evidence="2 3">
    <name type="scientific">Microbacterium sediminicola</name>
    <dbReference type="NCBI Taxonomy" id="415210"/>
    <lineage>
        <taxon>Bacteria</taxon>
        <taxon>Bacillati</taxon>
        <taxon>Actinomycetota</taxon>
        <taxon>Actinomycetes</taxon>
        <taxon>Micrococcales</taxon>
        <taxon>Microbacteriaceae</taxon>
        <taxon>Microbacterium</taxon>
    </lineage>
</organism>
<comment type="caution">
    <text evidence="2">The sequence shown here is derived from an EMBL/GenBank/DDBJ whole genome shotgun (WGS) entry which is preliminary data.</text>
</comment>
<accession>A0ABP4U4V5</accession>
<dbReference type="Proteomes" id="UP001501690">
    <property type="component" value="Unassembled WGS sequence"/>
</dbReference>
<dbReference type="Pfam" id="PF10137">
    <property type="entry name" value="CAP12-PCTIR_TIR"/>
    <property type="match status" value="1"/>
</dbReference>
<evidence type="ECO:0000313" key="3">
    <source>
        <dbReference type="Proteomes" id="UP001501690"/>
    </source>
</evidence>
<proteinExistence type="predicted"/>
<keyword evidence="3" id="KW-1185">Reference proteome</keyword>
<sequence length="339" mass="37750">MTKPRVFVASATESLDVAYAVQENLERDAEVTVWTQGVMRISRDTIASLRAELEASDFGVFVIGPDDVLVSRGEESAAPRDNVIFELGMFAGYLGMDRSFIVRPRGSDVKLPSDLAGLAVREYEPHRSDGNLQAALGPATNAIRTEMRRSRAGELAPSVRVAQSFRQVDWARLLDSASNELLIAVHYFDSWVNANLSALRAFVERPDSRISVVVSDPEVAGNFQYLRSLFPESSDAVLREKIQKTGRRFAQVFQDAGADASRLSFYLSPTHLSYSAQCIDGETLVLSIFEMYRRSRIDSPAFEIALDSAPQIKSFWEKEWAGLIAESRLVNPFDLRATR</sequence>
<evidence type="ECO:0000313" key="2">
    <source>
        <dbReference type="EMBL" id="GAA1697450.1"/>
    </source>
</evidence>
<name>A0ABP4U4V5_9MICO</name>